<dbReference type="Proteomes" id="UP001237780">
    <property type="component" value="Unassembled WGS sequence"/>
</dbReference>
<evidence type="ECO:0000256" key="1">
    <source>
        <dbReference type="SAM" id="MobiDB-lite"/>
    </source>
</evidence>
<name>A0ABU0S437_9HYPH</name>
<feature type="region of interest" description="Disordered" evidence="1">
    <location>
        <begin position="179"/>
        <end position="229"/>
    </location>
</feature>
<accession>A0ABU0S437</accession>
<keyword evidence="3" id="KW-1185">Reference proteome</keyword>
<feature type="compositionally biased region" description="Basic and acidic residues" evidence="1">
    <location>
        <begin position="182"/>
        <end position="193"/>
    </location>
</feature>
<organism evidence="2 3">
    <name type="scientific">Phyllobacterium ifriqiyense</name>
    <dbReference type="NCBI Taxonomy" id="314238"/>
    <lineage>
        <taxon>Bacteria</taxon>
        <taxon>Pseudomonadati</taxon>
        <taxon>Pseudomonadota</taxon>
        <taxon>Alphaproteobacteria</taxon>
        <taxon>Hyphomicrobiales</taxon>
        <taxon>Phyllobacteriaceae</taxon>
        <taxon>Phyllobacterium</taxon>
    </lineage>
</organism>
<reference evidence="2 3" key="1">
    <citation type="submission" date="2023-07" db="EMBL/GenBank/DDBJ databases">
        <title>Comparative genomics of wheat-associated soil bacteria to identify genetic determinants of phenazine resistance.</title>
        <authorList>
            <person name="Mouncey N."/>
        </authorList>
    </citation>
    <scope>NUCLEOTIDE SEQUENCE [LARGE SCALE GENOMIC DNA]</scope>
    <source>
        <strain evidence="2 3">W4I11</strain>
    </source>
</reference>
<sequence length="229" mass="24490">MAKIVETIVKQSAELRSRRTVQFFSDDANHLEVSLEYPGDLGHGEIIARARRLLVQYSRLLAAAPLHTGGSEQPAGPVPPADPLLKDYHPDGELVPVPLEGLIEMGSSNNDTEESEMQILNTLVTPDTTEGLARIEFIGEGRESVVVTVKNTQGDDGDALIARAKAMLVQIAAFGETAEPATEGRRTAGRAEDADTLNEQLDEGLEQSFPGSDPISVTNTSIPGQPKPA</sequence>
<protein>
    <submittedName>
        <fullName evidence="2">Uncharacterized protein</fullName>
    </submittedName>
</protein>
<comment type="caution">
    <text evidence="2">The sequence shown here is derived from an EMBL/GenBank/DDBJ whole genome shotgun (WGS) entry which is preliminary data.</text>
</comment>
<evidence type="ECO:0000313" key="2">
    <source>
        <dbReference type="EMBL" id="MDQ0995520.1"/>
    </source>
</evidence>
<evidence type="ECO:0000313" key="3">
    <source>
        <dbReference type="Proteomes" id="UP001237780"/>
    </source>
</evidence>
<gene>
    <name evidence="2" type="ORF">QFZ34_000697</name>
</gene>
<dbReference type="RefSeq" id="WP_307276925.1">
    <property type="nucleotide sequence ID" value="NZ_JAUSZT010000002.1"/>
</dbReference>
<dbReference type="EMBL" id="JAUSZT010000002">
    <property type="protein sequence ID" value="MDQ0995520.1"/>
    <property type="molecule type" value="Genomic_DNA"/>
</dbReference>
<proteinExistence type="predicted"/>
<feature type="compositionally biased region" description="Acidic residues" evidence="1">
    <location>
        <begin position="194"/>
        <end position="205"/>
    </location>
</feature>